<evidence type="ECO:0000313" key="2">
    <source>
        <dbReference type="EMBL" id="MCL6286104.1"/>
    </source>
</evidence>
<name>A0ABT0Q899_9RHOB</name>
<gene>
    <name evidence="2" type="ORF">M3P21_21585</name>
</gene>
<organism evidence="2 3">
    <name type="scientific">Ruegeria spongiae</name>
    <dbReference type="NCBI Taxonomy" id="2942209"/>
    <lineage>
        <taxon>Bacteria</taxon>
        <taxon>Pseudomonadati</taxon>
        <taxon>Pseudomonadota</taxon>
        <taxon>Alphaproteobacteria</taxon>
        <taxon>Rhodobacterales</taxon>
        <taxon>Roseobacteraceae</taxon>
        <taxon>Ruegeria</taxon>
    </lineage>
</organism>
<evidence type="ECO:0000256" key="1">
    <source>
        <dbReference type="SAM" id="MobiDB-lite"/>
    </source>
</evidence>
<comment type="caution">
    <text evidence="2">The sequence shown here is derived from an EMBL/GenBank/DDBJ whole genome shotgun (WGS) entry which is preliminary data.</text>
</comment>
<dbReference type="RefSeq" id="WP_249713533.1">
    <property type="nucleotide sequence ID" value="NZ_JAMFMB010000053.1"/>
</dbReference>
<reference evidence="2" key="1">
    <citation type="submission" date="2022-05" db="EMBL/GenBank/DDBJ databases">
        <authorList>
            <person name="Park J.-S."/>
        </authorList>
    </citation>
    <scope>NUCLEOTIDE SEQUENCE</scope>
    <source>
        <strain evidence="2">2012CJ41-6</strain>
    </source>
</reference>
<proteinExistence type="predicted"/>
<dbReference type="EMBL" id="JAMFMB010000053">
    <property type="protein sequence ID" value="MCL6286104.1"/>
    <property type="molecule type" value="Genomic_DNA"/>
</dbReference>
<protein>
    <recommendedName>
        <fullName evidence="4">Helix-turn-helix domain-containing protein</fullName>
    </recommendedName>
</protein>
<evidence type="ECO:0008006" key="4">
    <source>
        <dbReference type="Google" id="ProtNLM"/>
    </source>
</evidence>
<dbReference type="Proteomes" id="UP001203880">
    <property type="component" value="Unassembled WGS sequence"/>
</dbReference>
<keyword evidence="3" id="KW-1185">Reference proteome</keyword>
<evidence type="ECO:0000313" key="3">
    <source>
        <dbReference type="Proteomes" id="UP001203880"/>
    </source>
</evidence>
<accession>A0ABT0Q899</accession>
<sequence length="275" mass="29385">MARKTPTTTGISTTMPRGIEVSAIDVNASDADLGAALKTMLKNLGEEEVVAFGRSSRATNARQGKPGQQRAFYGVEHAVRNVEYVQGSVKIHTNMVPAKSPETGTKKGTKGIPARGARRGKSFTLAKFVEVTSPTAPAVGSQLERALRVAEARGAAASKALLAGDEMLTTSEIADLIGVTRQAIDKRRKAGQLLGLKGGPKTLKYPEWQILPTGETIDGLIEIIDRVDGDAWTAYRLLAETFPDDEGERVYEKLRRGETSKVLAHIDGVLGSSTT</sequence>
<feature type="region of interest" description="Disordered" evidence="1">
    <location>
        <begin position="96"/>
        <end position="116"/>
    </location>
</feature>